<name>A0A5R8NIA8_9NOCA</name>
<feature type="compositionally biased region" description="Polar residues" evidence="1">
    <location>
        <begin position="370"/>
        <end position="384"/>
    </location>
</feature>
<dbReference type="GO" id="GO:0015969">
    <property type="term" value="P:guanosine tetraphosphate metabolic process"/>
    <property type="evidence" value="ECO:0007669"/>
    <property type="project" value="InterPro"/>
</dbReference>
<dbReference type="Gene3D" id="3.30.460.10">
    <property type="entry name" value="Beta Polymerase, domain 2"/>
    <property type="match status" value="1"/>
</dbReference>
<reference evidence="3 4" key="1">
    <citation type="submission" date="2019-05" db="EMBL/GenBank/DDBJ databases">
        <title>Genomes sequences of two Nocardia cyriacigeorgica environmental isolates, type strains Nocardia asteroides ATCC 19247 and Nocardia cyriacigeorgica DSM 44484.</title>
        <authorList>
            <person name="Vautrin F."/>
            <person name="Bergeron E."/>
            <person name="Dubost A."/>
            <person name="Abrouk D."/>
            <person name="Rodriguez Nava V."/>
            <person name="Pujic P."/>
        </authorList>
    </citation>
    <scope>NUCLEOTIDE SEQUENCE [LARGE SCALE GENOMIC DNA]</scope>
    <source>
        <strain evidence="3 4">EML 446</strain>
    </source>
</reference>
<feature type="compositionally biased region" description="Low complexity" evidence="1">
    <location>
        <begin position="902"/>
        <end position="924"/>
    </location>
</feature>
<feature type="domain" description="RelA/SpoT" evidence="2">
    <location>
        <begin position="2227"/>
        <end position="2330"/>
    </location>
</feature>
<dbReference type="Pfam" id="PF15644">
    <property type="entry name" value="Gln_amidase"/>
    <property type="match status" value="2"/>
</dbReference>
<feature type="compositionally biased region" description="Polar residues" evidence="1">
    <location>
        <begin position="263"/>
        <end position="291"/>
    </location>
</feature>
<feature type="compositionally biased region" description="Basic and acidic residues" evidence="1">
    <location>
        <begin position="1765"/>
        <end position="1780"/>
    </location>
</feature>
<feature type="compositionally biased region" description="Polar residues" evidence="1">
    <location>
        <begin position="952"/>
        <end position="967"/>
    </location>
</feature>
<feature type="compositionally biased region" description="Polar residues" evidence="1">
    <location>
        <begin position="1695"/>
        <end position="1708"/>
    </location>
</feature>
<dbReference type="SUPFAM" id="SSF81301">
    <property type="entry name" value="Nucleotidyltransferase"/>
    <property type="match status" value="1"/>
</dbReference>
<proteinExistence type="predicted"/>
<feature type="compositionally biased region" description="Polar residues" evidence="1">
    <location>
        <begin position="1348"/>
        <end position="1357"/>
    </location>
</feature>
<evidence type="ECO:0000313" key="3">
    <source>
        <dbReference type="EMBL" id="TLF75408.1"/>
    </source>
</evidence>
<feature type="compositionally biased region" description="Basic and acidic residues" evidence="1">
    <location>
        <begin position="1590"/>
        <end position="1615"/>
    </location>
</feature>
<feature type="compositionally biased region" description="Polar residues" evidence="1">
    <location>
        <begin position="112"/>
        <end position="123"/>
    </location>
</feature>
<organism evidence="3 4">
    <name type="scientific">Nocardia cyriacigeorgica</name>
    <dbReference type="NCBI Taxonomy" id="135487"/>
    <lineage>
        <taxon>Bacteria</taxon>
        <taxon>Bacillati</taxon>
        <taxon>Actinomycetota</taxon>
        <taxon>Actinomycetes</taxon>
        <taxon>Mycobacteriales</taxon>
        <taxon>Nocardiaceae</taxon>
        <taxon>Nocardia</taxon>
    </lineage>
</organism>
<feature type="compositionally biased region" description="Low complexity" evidence="1">
    <location>
        <begin position="22"/>
        <end position="31"/>
    </location>
</feature>
<feature type="compositionally biased region" description="Basic and acidic residues" evidence="1">
    <location>
        <begin position="1526"/>
        <end position="1546"/>
    </location>
</feature>
<dbReference type="EMBL" id="VBUT01000008">
    <property type="protein sequence ID" value="TLF75408.1"/>
    <property type="molecule type" value="Genomic_DNA"/>
</dbReference>
<feature type="compositionally biased region" description="Basic and acidic residues" evidence="1">
    <location>
        <begin position="65"/>
        <end position="82"/>
    </location>
</feature>
<feature type="compositionally biased region" description="Low complexity" evidence="1">
    <location>
        <begin position="1731"/>
        <end position="1746"/>
    </location>
</feature>
<dbReference type="InterPro" id="IPR007685">
    <property type="entry name" value="RelA_SpoT"/>
</dbReference>
<feature type="region of interest" description="Disordered" evidence="1">
    <location>
        <begin position="1484"/>
        <end position="1790"/>
    </location>
</feature>
<feature type="compositionally biased region" description="Polar residues" evidence="1">
    <location>
        <begin position="148"/>
        <end position="229"/>
    </location>
</feature>
<feature type="compositionally biased region" description="Polar residues" evidence="1">
    <location>
        <begin position="409"/>
        <end position="432"/>
    </location>
</feature>
<feature type="region of interest" description="Disordered" evidence="1">
    <location>
        <begin position="1338"/>
        <end position="1357"/>
    </location>
</feature>
<feature type="compositionally biased region" description="Polar residues" evidence="1">
    <location>
        <begin position="510"/>
        <end position="521"/>
    </location>
</feature>
<evidence type="ECO:0000256" key="1">
    <source>
        <dbReference type="SAM" id="MobiDB-lite"/>
    </source>
</evidence>
<feature type="compositionally biased region" description="Low complexity" evidence="1">
    <location>
        <begin position="667"/>
        <end position="689"/>
    </location>
</feature>
<feature type="compositionally biased region" description="Low complexity" evidence="1">
    <location>
        <begin position="433"/>
        <end position="461"/>
    </location>
</feature>
<dbReference type="InterPro" id="IPR028908">
    <property type="entry name" value="Tox-PL_dom"/>
</dbReference>
<feature type="compositionally biased region" description="Polar residues" evidence="1">
    <location>
        <begin position="322"/>
        <end position="344"/>
    </location>
</feature>
<accession>A0A5R8NIA8</accession>
<feature type="compositionally biased region" description="Low complexity" evidence="1">
    <location>
        <begin position="83"/>
        <end position="93"/>
    </location>
</feature>
<dbReference type="CDD" id="cd05399">
    <property type="entry name" value="NT_Rel-Spo_like"/>
    <property type="match status" value="1"/>
</dbReference>
<feature type="compositionally biased region" description="Basic and acidic residues" evidence="1">
    <location>
        <begin position="925"/>
        <end position="936"/>
    </location>
</feature>
<feature type="compositionally biased region" description="Basic and acidic residues" evidence="1">
    <location>
        <begin position="1660"/>
        <end position="1676"/>
    </location>
</feature>
<feature type="compositionally biased region" description="Low complexity" evidence="1">
    <location>
        <begin position="731"/>
        <end position="741"/>
    </location>
</feature>
<dbReference type="InterPro" id="IPR043519">
    <property type="entry name" value="NT_sf"/>
</dbReference>
<comment type="caution">
    <text evidence="3">The sequence shown here is derived from an EMBL/GenBank/DDBJ whole genome shotgun (WGS) entry which is preliminary data.</text>
</comment>
<evidence type="ECO:0000259" key="2">
    <source>
        <dbReference type="SMART" id="SM00954"/>
    </source>
</evidence>
<feature type="compositionally biased region" description="Polar residues" evidence="1">
    <location>
        <begin position="1040"/>
        <end position="1053"/>
    </location>
</feature>
<feature type="compositionally biased region" description="Low complexity" evidence="1">
    <location>
        <begin position="235"/>
        <end position="246"/>
    </location>
</feature>
<sequence length="2371" mass="249669">AAMAAITGEEFELSADTFTSAAAGAAQNQFDRGANDGGGDNEPGNGPDNDPESGGNDPEPQNNDNSDRGDNNNDRGGNDGDRSGNQNPNNTGNDGDHGGDNPTGNNGRGGENSPNNTGNQPGQTAPANANTNDNTSNGNEPPARTQPGDPTNTGSNNDPTGTGENPPSNTNAGNEPGQTAPANAGSNDSAHGNEPPTRTQPDGSATNTGGDSNPTQTNPVGDPSGTGTTDAGADQPPTQQPFPTGTDSGDQGSGATNPPADQPRSTTPTAEEPGNTASGNVSPAGTGSPAQPDSLDLPAQDPSAPQSTQPAQDPTSPDLPAQDNSTGPTQPNQSGIPQQPAPTSTDPGANDTGTGTGTGTGDNPATDTGRPTQPAQDAPASQTPQPSPVPDSHTPSPQTTEGAPADPQNPASSPTTAQPQQAPAEPGNSTQQSPSTAAQPTGPTAPTTPSAPASPSDPAQSRPNSTAAPDSPSATQPNQAAPTASPNQPSRPGDQTPDTPVGSLDLPEQDSPTTAPDQTPSPLDLPSQEPAPAQEPTPLDLPNQNPAPTQEPSPLDLPSQDPAPTQEPTPLDLPDQNPTPSRANDPLDLPDQDGRPTQAPRPLDLPPQDAPAEQTPSPLDLPDPNTPTDPDAQSTTGAPLTVAPSNTTAAAATATAPSLDGGTQTNSPSASGAATPTSTPLSPQQSPTPTTQPGPSPQAAGPASTRPTPPSNSPARPTSPRRNDPGTQPNSPTSTGSDAPTSTPPPSPQDSTPATSPAPTPRPGAGDPTPPSNDSTRPTAPSRDSVATDPPSPQPTETHLTPPPNRPGYDPTIHKYVAHFNDGRPIPRDPFFAGEYNPHIGRYQPTEAEFQAERAQLAANPPAPDTPHNTPTSDPGNHHPGAPNQQSVDPARDETHDSSPATRPSPHDTTPTSTTLPGTTPASTDLHDFTNLEAHRARTQLPSWWPNPARDQANNSPAPSPSTTNQHYPYPAFPDARAPESTPHAGPNRAESPAPLGGRPHSATLGHPDRSTPPTARPQSTAPLRTAHIPDQHRDPSTPTPARTHNPIPNTPGTHPHSPVPNPRQNTPPRTRQPQQTPTAQARVAREFYRNRPPIDGRTTPVSTSRNHNSRQRPGYDVRRYELPSGHRLSVISIRINLDVARNVPPHDVRQFMESVERSVDRAFNNEQRLLSGDALLVDVVYTTDPADAHVQLTVDNNRENLSALPPHSNADDATGQIRHQLGLPTVSTTGNPGLTQDDLRQLSDDIAASNTPTRLGNPSDLRRFGRTELQAVEQVEYQTAVQDSLRAGNGFQIGADPRTHPYGRLINDGGPTVAGRGNNCLDCSLSALSSFFGNPQVSAPRWPDRSANGTLDESTGEFSGLSRAERWLGGGLLSFDNGERSVPEQFASMHSWITQLGPGSAALIVNEWHAWNPETQQFEYNANGTPRSGGTHATVIVYPLGADGPVWWDPQSGEMSDHPPIYMANASLDVWFTPIPADQGVNYDAGAVQNQGTGPAVPGADLRSQPELSDRGDRARLAMQPATRAGHDVQPEGRDDESGSERGDRSGAPIPELAGPENRGGLHTSDADRTTTDRTSGLPTAEPHQPSPHQRDDRPDRVPGDGTRRAETSEHLPPRDQQTNAGIPTNRDHISSGDVMAGLAQDPGRDVAGSGDYRVLAANDDRSGDSREIHPRSTSDNHQQNPGPLGHGQEPDSRTTAQNAHPPSASQDEVRGGRPRASDHIAGQDRPQTAAPAGLAGPTPAGRPGSPAPDHSSAGSSQPSDTPAHPDEVPRRTLDEVRPFEQPGGLRPVEPEFQQAVENAVPRDSNGEPLVHPPVNHSWVDEVNDGGPWADSGRGINCVDATRAGLSTYYGDPQAAAARMLETDEFGRPDWAGEIDGISNMEEWAGARYSYTGTGDDGLDEVMQRVADAGPGASAAVLVEWAPTDPPEIDPGTGLPCDPGSHQLALINDNGRVLWVDFQTRTITDYFPFTEGVGDVWAITMDSDRNPVLDPDQGYPNASTEPPEGPPNRPAGETGDSGEGTDPSAIGQHVSPLLDAEEYLAQPHVAQALSRADEQGTTVVVDGAEVPIGQAIRRLLPQHPELAALLQETDYLEKSLLARPKTLGSLMNHPEAIPVLIDAAHEVRDRGPDEILAEHESAPGPEPTPLTPEQHTISEALRACAEEYLDTDRRQPDFDVSRKDDPQYRSQYLDRQYQQWEATQDALNAVVREVALETDGQAGWRNEPKDRVRAEDKVAGYEGNVSRLTDLVGAKIVFDSVSDIYRAAGLLASDERIEIVDFDDRFNEPVGSGYRDLQMKVRMPNGHIAELRLHLSHIDEVANYEHALYEGRRDLKALAESEGRELTPNESALKAALERRSVEMFQMALERGLT</sequence>
<feature type="compositionally biased region" description="Polar residues" evidence="1">
    <location>
        <begin position="462"/>
        <end position="490"/>
    </location>
</feature>
<feature type="region of interest" description="Disordered" evidence="1">
    <location>
        <begin position="22"/>
        <end position="1117"/>
    </location>
</feature>
<dbReference type="SMART" id="SM00954">
    <property type="entry name" value="RelA_SpoT"/>
    <property type="match status" value="1"/>
</dbReference>
<feature type="compositionally biased region" description="Polar residues" evidence="1">
    <location>
        <begin position="1012"/>
        <end position="1023"/>
    </location>
</feature>
<dbReference type="Pfam" id="PF04607">
    <property type="entry name" value="RelA_SpoT"/>
    <property type="match status" value="1"/>
</dbReference>
<feature type="compositionally biased region" description="Polar residues" evidence="1">
    <location>
        <begin position="542"/>
        <end position="552"/>
    </location>
</feature>
<evidence type="ECO:0000313" key="4">
    <source>
        <dbReference type="Proteomes" id="UP000306378"/>
    </source>
</evidence>
<feature type="compositionally biased region" description="Basic and acidic residues" evidence="1">
    <location>
        <begin position="1084"/>
        <end position="1095"/>
    </location>
</feature>
<feature type="compositionally biased region" description="Low complexity" evidence="1">
    <location>
        <begin position="124"/>
        <end position="139"/>
    </location>
</feature>
<feature type="compositionally biased region" description="Low complexity" evidence="1">
    <location>
        <begin position="1063"/>
        <end position="1083"/>
    </location>
</feature>
<dbReference type="Proteomes" id="UP000306378">
    <property type="component" value="Unassembled WGS sequence"/>
</dbReference>
<feature type="non-terminal residue" evidence="3">
    <location>
        <position position="1"/>
    </location>
</feature>
<feature type="compositionally biased region" description="Basic and acidic residues" evidence="1">
    <location>
        <begin position="1709"/>
        <end position="1724"/>
    </location>
</feature>
<feature type="compositionally biased region" description="Polar residues" evidence="1">
    <location>
        <begin position="632"/>
        <end position="646"/>
    </location>
</feature>
<feature type="region of interest" description="Disordered" evidence="1">
    <location>
        <begin position="1985"/>
        <end position="2029"/>
    </location>
</feature>
<feature type="compositionally biased region" description="Polar residues" evidence="1">
    <location>
        <begin position="247"/>
        <end position="256"/>
    </location>
</feature>
<protein>
    <recommendedName>
        <fullName evidence="2">RelA/SpoT domain-containing protein</fullName>
    </recommendedName>
</protein>
<feature type="compositionally biased region" description="Polar residues" evidence="1">
    <location>
        <begin position="303"/>
        <end position="315"/>
    </location>
</feature>
<gene>
    <name evidence="3" type="ORF">FEK34_22045</name>
</gene>
<feature type="compositionally biased region" description="Low complexity" evidence="1">
    <location>
        <begin position="647"/>
        <end position="656"/>
    </location>
</feature>